<evidence type="ECO:0000313" key="3">
    <source>
        <dbReference type="EMBL" id="EMF11929.1"/>
    </source>
</evidence>
<name>N1QHJ5_SPHMS</name>
<feature type="signal peptide" evidence="2">
    <location>
        <begin position="1"/>
        <end position="22"/>
    </location>
</feature>
<dbReference type="eggNOG" id="ENOG502S005">
    <property type="taxonomic scope" value="Eukaryota"/>
</dbReference>
<dbReference type="Proteomes" id="UP000016931">
    <property type="component" value="Unassembled WGS sequence"/>
</dbReference>
<gene>
    <name evidence="3" type="ORF">SEPMUDRAFT_142137</name>
</gene>
<dbReference type="STRING" id="692275.N1QHJ5"/>
<sequence>MFAKSFLTAAAACSLLVSSVNAHMVITSPVPYGADSLTNSPLEPDGSDFPCKQRSGVYDIGTMNQIPVGVPQKLSFKGGATHGGGSCQLSVTLDKEPTKNSQWKVIHSILGGCPNSDAGNANGSPDYAGNPTFEYTMPKGMPNGEYTMAWTWFNKIGNREMYMNCAPITVTGGADNNDVLDTLPDMFVANIGNGCTTCENEDFVFPQCGRNVETVMKTALGSSTIGTCAVATGGAGSGSSGAAPSAPVAYSTPASSPAAPTGYGSGSGASAPAQGSAPDTAPTAPSYGTSSAAAQAPAPTGYGGASSAEGGPAGGGVATAYEVVTQTAMRTITADGPAPSGYASPAASGPPETSDESGSSNKAATGNKTSSSSKSIACTTQDEIICMDGGKFGICDNGFAVPMQLSDGMSCSAGVISKRSNMGRHLRRFSSRCINQRLHL</sequence>
<accession>N1QHJ5</accession>
<feature type="chain" id="PRO_5004110336" description="Lytic polysaccharide monooxygenase" evidence="2">
    <location>
        <begin position="23"/>
        <end position="440"/>
    </location>
</feature>
<feature type="region of interest" description="Disordered" evidence="1">
    <location>
        <begin position="333"/>
        <end position="374"/>
    </location>
</feature>
<dbReference type="EMBL" id="KB456265">
    <property type="protein sequence ID" value="EMF11929.1"/>
    <property type="molecule type" value="Genomic_DNA"/>
</dbReference>
<feature type="compositionally biased region" description="Low complexity" evidence="1">
    <location>
        <begin position="287"/>
        <end position="310"/>
    </location>
</feature>
<evidence type="ECO:0008006" key="5">
    <source>
        <dbReference type="Google" id="ProtNLM"/>
    </source>
</evidence>
<organism evidence="3 4">
    <name type="scientific">Sphaerulina musiva (strain SO2202)</name>
    <name type="common">Poplar stem canker fungus</name>
    <name type="synonym">Septoria musiva</name>
    <dbReference type="NCBI Taxonomy" id="692275"/>
    <lineage>
        <taxon>Eukaryota</taxon>
        <taxon>Fungi</taxon>
        <taxon>Dikarya</taxon>
        <taxon>Ascomycota</taxon>
        <taxon>Pezizomycotina</taxon>
        <taxon>Dothideomycetes</taxon>
        <taxon>Dothideomycetidae</taxon>
        <taxon>Mycosphaerellales</taxon>
        <taxon>Mycosphaerellaceae</taxon>
        <taxon>Sphaerulina</taxon>
    </lineage>
</organism>
<evidence type="ECO:0000313" key="4">
    <source>
        <dbReference type="Proteomes" id="UP000016931"/>
    </source>
</evidence>
<evidence type="ECO:0000256" key="2">
    <source>
        <dbReference type="SAM" id="SignalP"/>
    </source>
</evidence>
<feature type="compositionally biased region" description="Low complexity" evidence="1">
    <location>
        <begin position="334"/>
        <end position="351"/>
    </location>
</feature>
<proteinExistence type="predicted"/>
<feature type="region of interest" description="Disordered" evidence="1">
    <location>
        <begin position="241"/>
        <end position="311"/>
    </location>
</feature>
<reference evidence="3 4" key="1">
    <citation type="journal article" date="2012" name="PLoS Pathog.">
        <title>Diverse lifestyles and strategies of plant pathogenesis encoded in the genomes of eighteen Dothideomycetes fungi.</title>
        <authorList>
            <person name="Ohm R.A."/>
            <person name="Feau N."/>
            <person name="Henrissat B."/>
            <person name="Schoch C.L."/>
            <person name="Horwitz B.A."/>
            <person name="Barry K.W."/>
            <person name="Condon B.J."/>
            <person name="Copeland A.C."/>
            <person name="Dhillon B."/>
            <person name="Glaser F."/>
            <person name="Hesse C.N."/>
            <person name="Kosti I."/>
            <person name="LaButti K."/>
            <person name="Lindquist E.A."/>
            <person name="Lucas S."/>
            <person name="Salamov A.A."/>
            <person name="Bradshaw R.E."/>
            <person name="Ciuffetti L."/>
            <person name="Hamelin R.C."/>
            <person name="Kema G.H.J."/>
            <person name="Lawrence C."/>
            <person name="Scott J.A."/>
            <person name="Spatafora J.W."/>
            <person name="Turgeon B.G."/>
            <person name="de Wit P.J.G.M."/>
            <person name="Zhong S."/>
            <person name="Goodwin S.B."/>
            <person name="Grigoriev I.V."/>
        </authorList>
    </citation>
    <scope>NUCLEOTIDE SEQUENCE [LARGE SCALE GENOMIC DNA]</scope>
    <source>
        <strain evidence="3 4">SO2202</strain>
    </source>
</reference>
<keyword evidence="4" id="KW-1185">Reference proteome</keyword>
<dbReference type="RefSeq" id="XP_016760050.1">
    <property type="nucleotide sequence ID" value="XM_016902986.1"/>
</dbReference>
<protein>
    <recommendedName>
        <fullName evidence="5">Lytic polysaccharide monooxygenase</fullName>
    </recommendedName>
</protein>
<feature type="compositionally biased region" description="Low complexity" evidence="1">
    <location>
        <begin position="241"/>
        <end position="278"/>
    </location>
</feature>
<keyword evidence="2" id="KW-0732">Signal</keyword>
<dbReference type="Gene3D" id="2.70.50.70">
    <property type="match status" value="1"/>
</dbReference>
<dbReference type="AlphaFoldDB" id="N1QHJ5"/>
<dbReference type="HOGENOM" id="CLU_032571_1_0_1"/>
<dbReference type="PANTHER" id="PTHR36182:SF2">
    <property type="entry name" value="LYTIC POLYSACCHARIDE MONOOXYGENASE"/>
    <property type="match status" value="1"/>
</dbReference>
<feature type="compositionally biased region" description="Polar residues" evidence="1">
    <location>
        <begin position="356"/>
        <end position="374"/>
    </location>
</feature>
<dbReference type="GeneID" id="27900123"/>
<dbReference type="OrthoDB" id="2342176at2759"/>
<evidence type="ECO:0000256" key="1">
    <source>
        <dbReference type="SAM" id="MobiDB-lite"/>
    </source>
</evidence>
<dbReference type="PANTHER" id="PTHR36182">
    <property type="entry name" value="PROTEIN, PUTATIVE (AFU_ORTHOLOGUE AFUA_6G10930)-RELATED"/>
    <property type="match status" value="1"/>
</dbReference>
<dbReference type="OMA" id="TWFNHVG"/>